<dbReference type="PANTHER" id="PTHR10196:SF93">
    <property type="entry name" value="L-RHAMNULOKINASE"/>
    <property type="match status" value="1"/>
</dbReference>
<dbReference type="InterPro" id="IPR013449">
    <property type="entry name" value="Rhamnulokinase"/>
</dbReference>
<keyword evidence="4 11" id="KW-0418">Kinase</keyword>
<keyword evidence="2 11" id="KW-0808">Transferase</keyword>
<evidence type="ECO:0000313" key="11">
    <source>
        <dbReference type="EMBL" id="QBE96474.1"/>
    </source>
</evidence>
<evidence type="ECO:0000259" key="10">
    <source>
        <dbReference type="Pfam" id="PF02782"/>
    </source>
</evidence>
<dbReference type="GO" id="GO:0004370">
    <property type="term" value="F:glycerol kinase activity"/>
    <property type="evidence" value="ECO:0007669"/>
    <property type="project" value="TreeGrafter"/>
</dbReference>
<keyword evidence="6" id="KW-1015">Disulfide bond</keyword>
<dbReference type="GO" id="GO:0005524">
    <property type="term" value="F:ATP binding"/>
    <property type="evidence" value="ECO:0007669"/>
    <property type="project" value="UniProtKB-KW"/>
</dbReference>
<evidence type="ECO:0000259" key="9">
    <source>
        <dbReference type="Pfam" id="PF00370"/>
    </source>
</evidence>
<dbReference type="GO" id="GO:0019301">
    <property type="term" value="P:rhamnose catabolic process"/>
    <property type="evidence" value="ECO:0007669"/>
    <property type="project" value="UniProtKB-UniRule"/>
</dbReference>
<evidence type="ECO:0000256" key="2">
    <source>
        <dbReference type="ARBA" id="ARBA00022679"/>
    </source>
</evidence>
<evidence type="ECO:0000256" key="3">
    <source>
        <dbReference type="ARBA" id="ARBA00022741"/>
    </source>
</evidence>
<dbReference type="GO" id="GO:0005829">
    <property type="term" value="C:cytosol"/>
    <property type="evidence" value="ECO:0007669"/>
    <property type="project" value="TreeGrafter"/>
</dbReference>
<dbReference type="InterPro" id="IPR000577">
    <property type="entry name" value="Carb_kinase_FGGY"/>
</dbReference>
<sequence>MMTEYYLAVDIGASSGRHILGHMEQGRMVMEEIHRFRNGLTMKDGEACWDLEQLFEEIKTGLKKCGESGKIPVSMGIDTWAVDFVLLDENGRVLGNTVGYRDKRTEGMDRLVYEILPEKELYRRTGIQKQIFNTIYQLMAVKEKHPEYLEKADAMLMIPDYFQFLLTGRKAAEYTNATTTQLVSPRTKDWDMELIEMLGYPKGIFQSVQDAGTVLGGFTEEIQREVGFDCQVILPATHDTGSAVLAVPSKDDKALYISSGTWSLMGVELGQADCTEKSRRLNFTNEGGYAHRFRYLKNIMGLWMIQSLKKELGDVYSFAELCQMAEKEEIPSLVDCNDGRFLAPVSMTKAVQEYCEETGQQVPMTPGQLAGVIYRSLADCYGRTVGEIEEMTGIQYRHLHVVGGGANAAYLNQLTASSTRKTVLAGPTEATAVGNLMVQMMAKGVWIDLKAARQCVYDSFEIQVYEP</sequence>
<dbReference type="PANTHER" id="PTHR10196">
    <property type="entry name" value="SUGAR KINASE"/>
    <property type="match status" value="1"/>
</dbReference>
<dbReference type="EMBL" id="CP035945">
    <property type="protein sequence ID" value="QBE96474.1"/>
    <property type="molecule type" value="Genomic_DNA"/>
</dbReference>
<dbReference type="Pfam" id="PF00370">
    <property type="entry name" value="FGGY_N"/>
    <property type="match status" value="1"/>
</dbReference>
<proteinExistence type="inferred from homology"/>
<feature type="domain" description="Carbohydrate kinase FGGY N-terminal" evidence="9">
    <location>
        <begin position="5"/>
        <end position="245"/>
    </location>
</feature>
<organism evidence="11 12">
    <name type="scientific">Blautia producta</name>
    <dbReference type="NCBI Taxonomy" id="33035"/>
    <lineage>
        <taxon>Bacteria</taxon>
        <taxon>Bacillati</taxon>
        <taxon>Bacillota</taxon>
        <taxon>Clostridia</taxon>
        <taxon>Lachnospirales</taxon>
        <taxon>Lachnospiraceae</taxon>
        <taxon>Blautia</taxon>
    </lineage>
</organism>
<feature type="domain" description="Carbohydrate kinase FGGY C-terminal" evidence="10">
    <location>
        <begin position="255"/>
        <end position="442"/>
    </location>
</feature>
<accession>A0A4P6LVG6</accession>
<dbReference type="SUPFAM" id="SSF53067">
    <property type="entry name" value="Actin-like ATPase domain"/>
    <property type="match status" value="2"/>
</dbReference>
<keyword evidence="5" id="KW-0067">ATP-binding</keyword>
<dbReference type="Proteomes" id="UP000289794">
    <property type="component" value="Chromosome"/>
</dbReference>
<dbReference type="CDD" id="cd07771">
    <property type="entry name" value="ASKHA_NBD_FGGY_RhaB-like"/>
    <property type="match status" value="1"/>
</dbReference>
<reference evidence="11 12" key="1">
    <citation type="submission" date="2019-01" db="EMBL/GenBank/DDBJ databases">
        <title>PMF-metabolizing Aryl O-demethylase.</title>
        <authorList>
            <person name="Kim M."/>
        </authorList>
    </citation>
    <scope>NUCLEOTIDE SEQUENCE [LARGE SCALE GENOMIC DNA]</scope>
    <source>
        <strain evidence="11 12">PMF1</strain>
    </source>
</reference>
<dbReference type="InterPro" id="IPR018485">
    <property type="entry name" value="FGGY_C"/>
</dbReference>
<evidence type="ECO:0000256" key="5">
    <source>
        <dbReference type="ARBA" id="ARBA00022840"/>
    </source>
</evidence>
<keyword evidence="7" id="KW-0684">Rhamnose metabolism</keyword>
<protein>
    <recommendedName>
        <fullName evidence="8">Rhamnulokinase</fullName>
        <ecNumber evidence="8">2.7.1.5</ecNumber>
    </recommendedName>
</protein>
<dbReference type="GO" id="GO:0008993">
    <property type="term" value="F:rhamnulokinase activity"/>
    <property type="evidence" value="ECO:0007669"/>
    <property type="project" value="UniProtKB-UniRule"/>
</dbReference>
<dbReference type="AlphaFoldDB" id="A0A4P6LVG6"/>
<keyword evidence="3" id="KW-0547">Nucleotide-binding</keyword>
<dbReference type="Gene3D" id="3.30.420.40">
    <property type="match status" value="2"/>
</dbReference>
<comment type="similarity">
    <text evidence="1">Belongs to the FGGY kinase family.</text>
</comment>
<dbReference type="InterPro" id="IPR018484">
    <property type="entry name" value="FGGY_N"/>
</dbReference>
<evidence type="ECO:0000256" key="4">
    <source>
        <dbReference type="ARBA" id="ARBA00022777"/>
    </source>
</evidence>
<dbReference type="Pfam" id="PF02782">
    <property type="entry name" value="FGGY_C"/>
    <property type="match status" value="1"/>
</dbReference>
<dbReference type="EC" id="2.7.1.5" evidence="8"/>
<evidence type="ECO:0000256" key="1">
    <source>
        <dbReference type="ARBA" id="ARBA00009156"/>
    </source>
</evidence>
<dbReference type="PIRSF" id="PIRSF000538">
    <property type="entry name" value="GlpK"/>
    <property type="match status" value="1"/>
</dbReference>
<evidence type="ECO:0000256" key="8">
    <source>
        <dbReference type="NCBIfam" id="TIGR02627"/>
    </source>
</evidence>
<evidence type="ECO:0000256" key="7">
    <source>
        <dbReference type="ARBA" id="ARBA00023308"/>
    </source>
</evidence>
<dbReference type="InterPro" id="IPR043129">
    <property type="entry name" value="ATPase_NBD"/>
</dbReference>
<dbReference type="KEGG" id="bpro:PMF13cell1_02018"/>
<name>A0A4P6LVG6_9FIRM</name>
<dbReference type="GO" id="GO:0006071">
    <property type="term" value="P:glycerol metabolic process"/>
    <property type="evidence" value="ECO:0007669"/>
    <property type="project" value="TreeGrafter"/>
</dbReference>
<dbReference type="NCBIfam" id="TIGR02627">
    <property type="entry name" value="rhamnulo_kin"/>
    <property type="match status" value="1"/>
</dbReference>
<evidence type="ECO:0000313" key="12">
    <source>
        <dbReference type="Proteomes" id="UP000289794"/>
    </source>
</evidence>
<evidence type="ECO:0000256" key="6">
    <source>
        <dbReference type="ARBA" id="ARBA00023157"/>
    </source>
</evidence>
<gene>
    <name evidence="11" type="primary">rhaB_1</name>
    <name evidence="11" type="ORF">PMF13cell1_02018</name>
</gene>